<evidence type="ECO:0000256" key="2">
    <source>
        <dbReference type="ARBA" id="ARBA00006472"/>
    </source>
</evidence>
<evidence type="ECO:0000256" key="1">
    <source>
        <dbReference type="ARBA" id="ARBA00001554"/>
    </source>
</evidence>
<evidence type="ECO:0000256" key="3">
    <source>
        <dbReference type="ARBA" id="ARBA00023239"/>
    </source>
</evidence>
<dbReference type="Pfam" id="PF01329">
    <property type="entry name" value="Pterin_4a"/>
    <property type="match status" value="1"/>
</dbReference>
<dbReference type="GO" id="GO:0008124">
    <property type="term" value="F:4-alpha-hydroxytetrahydrobiopterin dehydratase activity"/>
    <property type="evidence" value="ECO:0007669"/>
    <property type="project" value="UniProtKB-UniRule"/>
</dbReference>
<dbReference type="InterPro" id="IPR050376">
    <property type="entry name" value="Pterin-4-alpha-carb_dehyd"/>
</dbReference>
<evidence type="ECO:0000313" key="6">
    <source>
        <dbReference type="Proteomes" id="UP000031561"/>
    </source>
</evidence>
<proteinExistence type="inferred from homology"/>
<accession>A0ABD4T8P8</accession>
<dbReference type="HAMAP" id="MF_00434">
    <property type="entry name" value="Pterin_4_alpha"/>
    <property type="match status" value="1"/>
</dbReference>
<dbReference type="EMBL" id="JTHE03000106">
    <property type="protein sequence ID" value="MCM1984952.1"/>
    <property type="molecule type" value="Genomic_DNA"/>
</dbReference>
<dbReference type="Gene3D" id="3.30.1360.20">
    <property type="entry name" value="Transcriptional coactivator/pterin dehydratase"/>
    <property type="match status" value="1"/>
</dbReference>
<dbReference type="InterPro" id="IPR001533">
    <property type="entry name" value="Pterin_deHydtase"/>
</dbReference>
<dbReference type="Proteomes" id="UP000031561">
    <property type="component" value="Unassembled WGS sequence"/>
</dbReference>
<evidence type="ECO:0000256" key="4">
    <source>
        <dbReference type="HAMAP-Rule" id="MF_00434"/>
    </source>
</evidence>
<comment type="caution">
    <text evidence="5">The sequence shown here is derived from an EMBL/GenBank/DDBJ whole genome shotgun (WGS) entry which is preliminary data.</text>
</comment>
<dbReference type="SUPFAM" id="SSF55248">
    <property type="entry name" value="PCD-like"/>
    <property type="match status" value="1"/>
</dbReference>
<dbReference type="NCBIfam" id="NF002016">
    <property type="entry name" value="PRK00823.1-1"/>
    <property type="match status" value="1"/>
</dbReference>
<sequence>MSFPLSNQSCVPCSGNVSPISDPEMTELKAQIPDWQILQDQGIPKLQRQYAVKNFRQALQFTQRVGELAEQENHHPAILTEWGKVTVTWWTHAIAGLHRNDFIMAAKTDINFFSGRLVNQSQLLEEEASCRLTIKESDC</sequence>
<dbReference type="EC" id="4.2.1.96" evidence="4"/>
<gene>
    <name evidence="5" type="ORF">QQ91_0019200</name>
</gene>
<name>A0ABD4T8P8_9CYAN</name>
<dbReference type="PANTHER" id="PTHR42805:SF1">
    <property type="entry name" value="PTERIN-4-ALPHA-CARBINOLAMINE DEHYDRATASE-RELATED"/>
    <property type="match status" value="1"/>
</dbReference>
<organism evidence="5 6">
    <name type="scientific">Lyngbya confervoides BDU141951</name>
    <dbReference type="NCBI Taxonomy" id="1574623"/>
    <lineage>
        <taxon>Bacteria</taxon>
        <taxon>Bacillati</taxon>
        <taxon>Cyanobacteriota</taxon>
        <taxon>Cyanophyceae</taxon>
        <taxon>Oscillatoriophycideae</taxon>
        <taxon>Oscillatoriales</taxon>
        <taxon>Microcoleaceae</taxon>
        <taxon>Lyngbya</taxon>
    </lineage>
</organism>
<dbReference type="InterPro" id="IPR036428">
    <property type="entry name" value="PCD_sf"/>
</dbReference>
<dbReference type="CDD" id="cd00913">
    <property type="entry name" value="PCD_DCoH_subfamily_a"/>
    <property type="match status" value="1"/>
</dbReference>
<evidence type="ECO:0000313" key="5">
    <source>
        <dbReference type="EMBL" id="MCM1984952.1"/>
    </source>
</evidence>
<protein>
    <recommendedName>
        <fullName evidence="4">Putative pterin-4-alpha-carbinolamine dehydratase</fullName>
        <shortName evidence="4">PHS</shortName>
        <ecNumber evidence="4">4.2.1.96</ecNumber>
    </recommendedName>
    <alternativeName>
        <fullName evidence="4">4-alpha-hydroxy-tetrahydropterin dehydratase</fullName>
    </alternativeName>
    <alternativeName>
        <fullName evidence="4">Pterin carbinolamine dehydratase</fullName>
        <shortName evidence="4">PCD</shortName>
    </alternativeName>
</protein>
<dbReference type="AlphaFoldDB" id="A0ABD4T8P8"/>
<dbReference type="PANTHER" id="PTHR42805">
    <property type="entry name" value="PTERIN-4-ALPHA-CARBINOLAMINE DEHYDRATASE-RELATED"/>
    <property type="match status" value="1"/>
</dbReference>
<reference evidence="5 6" key="1">
    <citation type="journal article" date="2015" name="Genome Announc.">
        <title>Draft Genome Sequence of Filamentous Marine Cyanobacterium Lyngbya confervoides Strain BDU141951.</title>
        <authorList>
            <person name="Chandrababunaidu M.M."/>
            <person name="Sen D."/>
            <person name="Tripathy S."/>
        </authorList>
    </citation>
    <scope>NUCLEOTIDE SEQUENCE [LARGE SCALE GENOMIC DNA]</scope>
    <source>
        <strain evidence="5 6">BDU141951</strain>
    </source>
</reference>
<keyword evidence="6" id="KW-1185">Reference proteome</keyword>
<comment type="similarity">
    <text evidence="2 4">Belongs to the pterin-4-alpha-carbinolamine dehydratase family.</text>
</comment>
<keyword evidence="3 4" id="KW-0456">Lyase</keyword>
<dbReference type="RefSeq" id="WP_166277527.1">
    <property type="nucleotide sequence ID" value="NZ_JTHE03000106.1"/>
</dbReference>
<comment type="catalytic activity">
    <reaction evidence="1 4">
        <text>(4aS,6R)-4a-hydroxy-L-erythro-5,6,7,8-tetrahydrobiopterin = (6R)-L-erythro-6,7-dihydrobiopterin + H2O</text>
        <dbReference type="Rhea" id="RHEA:11920"/>
        <dbReference type="ChEBI" id="CHEBI:15377"/>
        <dbReference type="ChEBI" id="CHEBI:15642"/>
        <dbReference type="ChEBI" id="CHEBI:43120"/>
        <dbReference type="EC" id="4.2.1.96"/>
    </reaction>
</comment>